<proteinExistence type="predicted"/>
<evidence type="ECO:0000256" key="1">
    <source>
        <dbReference type="SAM" id="Phobius"/>
    </source>
</evidence>
<sequence length="281" mass="31271">MQEAVLRQSSLFPHYPTRKAARTICVTRATGDSDNDRPGSSRGRDNYLFALDYDCPIPKDQRPLEEMLELEENDFFSWARLPELELISRLACVWLVGTCVLVPVAAGSYSLQTQALQVGATSGACSLVGLTVLMLRMYSGWDRVNDRLLSATVEYREDGLGDGQIWAKSPEVLSRDRLLSANKMQPVLNRIRGTLLACAIGIVTASSALRFILPAPTTVVDINALPDAQQQQQVEYSGSGAKPYNEDTRLKSREVFKGYASQLDYEDLLRAYEPWELEDGN</sequence>
<keyword evidence="1" id="KW-0472">Membrane</keyword>
<organism evidence="2 3">
    <name type="scientific">Cymbomonas tetramitiformis</name>
    <dbReference type="NCBI Taxonomy" id="36881"/>
    <lineage>
        <taxon>Eukaryota</taxon>
        <taxon>Viridiplantae</taxon>
        <taxon>Chlorophyta</taxon>
        <taxon>Pyramimonadophyceae</taxon>
        <taxon>Pyramimonadales</taxon>
        <taxon>Pyramimonadaceae</taxon>
        <taxon>Cymbomonas</taxon>
    </lineage>
</organism>
<dbReference type="PANTHER" id="PTHR34214:SF1">
    <property type="entry name" value="DUF1230 FAMILY PROTEIN"/>
    <property type="match status" value="1"/>
</dbReference>
<evidence type="ECO:0000313" key="2">
    <source>
        <dbReference type="EMBL" id="KAK3283082.1"/>
    </source>
</evidence>
<evidence type="ECO:0000313" key="3">
    <source>
        <dbReference type="Proteomes" id="UP001190700"/>
    </source>
</evidence>
<protein>
    <submittedName>
        <fullName evidence="2">Protein CONSERVED IN THE GREEN LINEAGE AND DIATOMS 27, chloroplastic</fullName>
    </submittedName>
</protein>
<feature type="transmembrane region" description="Helical" evidence="1">
    <location>
        <begin position="115"/>
        <end position="135"/>
    </location>
</feature>
<keyword evidence="1" id="KW-1133">Transmembrane helix</keyword>
<feature type="transmembrane region" description="Helical" evidence="1">
    <location>
        <begin position="86"/>
        <end position="109"/>
    </location>
</feature>
<reference evidence="2 3" key="1">
    <citation type="journal article" date="2015" name="Genome Biol. Evol.">
        <title>Comparative Genomics of a Bacterivorous Green Alga Reveals Evolutionary Causalities and Consequences of Phago-Mixotrophic Mode of Nutrition.</title>
        <authorList>
            <person name="Burns J.A."/>
            <person name="Paasch A."/>
            <person name="Narechania A."/>
            <person name="Kim E."/>
        </authorList>
    </citation>
    <scope>NUCLEOTIDE SEQUENCE [LARGE SCALE GENOMIC DNA]</scope>
    <source>
        <strain evidence="2 3">PLY_AMNH</strain>
    </source>
</reference>
<dbReference type="EMBL" id="LGRX02003041">
    <property type="protein sequence ID" value="KAK3283082.1"/>
    <property type="molecule type" value="Genomic_DNA"/>
</dbReference>
<dbReference type="Proteomes" id="UP001190700">
    <property type="component" value="Unassembled WGS sequence"/>
</dbReference>
<comment type="caution">
    <text evidence="2">The sequence shown here is derived from an EMBL/GenBank/DDBJ whole genome shotgun (WGS) entry which is preliminary data.</text>
</comment>
<keyword evidence="3" id="KW-1185">Reference proteome</keyword>
<keyword evidence="1" id="KW-0812">Transmembrane</keyword>
<feature type="transmembrane region" description="Helical" evidence="1">
    <location>
        <begin position="193"/>
        <end position="213"/>
    </location>
</feature>
<dbReference type="InterPro" id="IPR009631">
    <property type="entry name" value="CGLD27-like"/>
</dbReference>
<dbReference type="PANTHER" id="PTHR34214">
    <property type="match status" value="1"/>
</dbReference>
<dbReference type="Pfam" id="PF06799">
    <property type="entry name" value="CGLD27-like"/>
    <property type="match status" value="1"/>
</dbReference>
<name>A0AAE0LFC6_9CHLO</name>
<gene>
    <name evidence="2" type="ORF">CYMTET_9210</name>
</gene>
<accession>A0AAE0LFC6</accession>
<dbReference type="AlphaFoldDB" id="A0AAE0LFC6"/>